<evidence type="ECO:0000256" key="6">
    <source>
        <dbReference type="SAM" id="Phobius"/>
    </source>
</evidence>
<comment type="subcellular location">
    <subcellularLocation>
        <location evidence="1">Golgi apparatus membrane</location>
        <topology evidence="1">Single-pass type II membrane protein</topology>
    </subcellularLocation>
</comment>
<keyword evidence="6" id="KW-1133">Transmembrane helix</keyword>
<reference evidence="9" key="1">
    <citation type="submission" date="2025-08" db="UniProtKB">
        <authorList>
            <consortium name="RefSeq"/>
        </authorList>
    </citation>
    <scope>IDENTIFICATION</scope>
</reference>
<proteinExistence type="inferred from homology"/>
<accession>A0A6I9SXT9</accession>
<evidence type="ECO:0000256" key="5">
    <source>
        <dbReference type="ARBA" id="ARBA00023034"/>
    </source>
</evidence>
<dbReference type="Pfam" id="PF03016">
    <property type="entry name" value="Exostosin_GT47"/>
    <property type="match status" value="1"/>
</dbReference>
<dbReference type="RefSeq" id="XP_011075699.1">
    <property type="nucleotide sequence ID" value="XM_011077397.2"/>
</dbReference>
<dbReference type="InParanoid" id="A0A6I9SXT9"/>
<evidence type="ECO:0000256" key="4">
    <source>
        <dbReference type="ARBA" id="ARBA00022968"/>
    </source>
</evidence>
<comment type="similarity">
    <text evidence="2">Belongs to the glycosyltransferase 47 family.</text>
</comment>
<keyword evidence="5" id="KW-0333">Golgi apparatus</keyword>
<dbReference type="AlphaFoldDB" id="A0A6I9SXT9"/>
<evidence type="ECO:0000256" key="2">
    <source>
        <dbReference type="ARBA" id="ARBA00010271"/>
    </source>
</evidence>
<gene>
    <name evidence="9" type="primary">LOC105160132</name>
</gene>
<evidence type="ECO:0000256" key="1">
    <source>
        <dbReference type="ARBA" id="ARBA00004323"/>
    </source>
</evidence>
<dbReference type="GO" id="GO:0016757">
    <property type="term" value="F:glycosyltransferase activity"/>
    <property type="evidence" value="ECO:0007669"/>
    <property type="project" value="UniProtKB-KW"/>
</dbReference>
<dbReference type="GeneID" id="105160132"/>
<dbReference type="PANTHER" id="PTHR11062:SF235">
    <property type="entry name" value="GLYCOSYLTRANSFERASE-LIKE PROTEIN"/>
    <property type="match status" value="1"/>
</dbReference>
<dbReference type="OrthoDB" id="1924787at2759"/>
<keyword evidence="6" id="KW-0812">Transmembrane</keyword>
<keyword evidence="6" id="KW-0472">Membrane</keyword>
<evidence type="ECO:0000313" key="9">
    <source>
        <dbReference type="RefSeq" id="XP_011075699.1"/>
    </source>
</evidence>
<evidence type="ECO:0000259" key="7">
    <source>
        <dbReference type="Pfam" id="PF03016"/>
    </source>
</evidence>
<organism evidence="8 9">
    <name type="scientific">Sesamum indicum</name>
    <name type="common">Oriental sesame</name>
    <name type="synonym">Sesamum orientale</name>
    <dbReference type="NCBI Taxonomy" id="4182"/>
    <lineage>
        <taxon>Eukaryota</taxon>
        <taxon>Viridiplantae</taxon>
        <taxon>Streptophyta</taxon>
        <taxon>Embryophyta</taxon>
        <taxon>Tracheophyta</taxon>
        <taxon>Spermatophyta</taxon>
        <taxon>Magnoliopsida</taxon>
        <taxon>eudicotyledons</taxon>
        <taxon>Gunneridae</taxon>
        <taxon>Pentapetalae</taxon>
        <taxon>asterids</taxon>
        <taxon>lamiids</taxon>
        <taxon>Lamiales</taxon>
        <taxon>Pedaliaceae</taxon>
        <taxon>Sesamum</taxon>
    </lineage>
</organism>
<feature type="domain" description="Exostosin GT47" evidence="7">
    <location>
        <begin position="140"/>
        <end position="425"/>
    </location>
</feature>
<keyword evidence="8" id="KW-1185">Reference proteome</keyword>
<dbReference type="InterPro" id="IPR004263">
    <property type="entry name" value="Exostosin"/>
</dbReference>
<dbReference type="InterPro" id="IPR040911">
    <property type="entry name" value="Exostosin_GT47"/>
</dbReference>
<keyword evidence="4" id="KW-0735">Signal-anchor</keyword>
<protein>
    <submittedName>
        <fullName evidence="9">Probable glycosyltransferase At5g03795 isoform X1</fullName>
    </submittedName>
</protein>
<feature type="transmembrane region" description="Helical" evidence="6">
    <location>
        <begin position="34"/>
        <end position="58"/>
    </location>
</feature>
<evidence type="ECO:0000256" key="3">
    <source>
        <dbReference type="ARBA" id="ARBA00022676"/>
    </source>
</evidence>
<sequence>MSQPPYVIIHSEPMLLCTILGRRRLQRVLYQTSWNAYFVLFPSFAVLLITSLAILSLWPQILLLKSSTSAEEGTNSTKVFKVRENLKESLPCSSLLGLNCDCNGTHQSSVLSPSLLQTKTKSCSPYHNWELFNADYQEMLKKLKIFVYPDVSMNNKSSPFARIFLPHPDPTDPKVGNYFSEHAFKLAFLRSPFVTQHPEKAHFFFMPFSINAMRNHPLLRSESSISNFVAKYVLRISSEFMFWNASGGADHFYVCCHSVGREAASKHIILRNNAIQLTCSSSYFQRLYSAHKDVALPQVWPRRSDKVLNPPNARNKLVFFAGRVQNSGIRQQLLTLWRNDTSFDIFSGHPSYPYEEGFRRSKYCLHVKGYEVNTARVSDAIHYGCIPVLISNYYDLPFANILDWSKFSIVVNQADVALLKHILTSVSEQTYLNLYQNLCMVRKHFKWHADPVSYDAFHMTAYQLWLRRGLHRLVT</sequence>
<evidence type="ECO:0000313" key="8">
    <source>
        <dbReference type="Proteomes" id="UP000504604"/>
    </source>
</evidence>
<dbReference type="Proteomes" id="UP000504604">
    <property type="component" value="Linkage group LG4"/>
</dbReference>
<dbReference type="KEGG" id="sind:105160132"/>
<keyword evidence="3" id="KW-0328">Glycosyltransferase</keyword>
<dbReference type="GO" id="GO:0000139">
    <property type="term" value="C:Golgi membrane"/>
    <property type="evidence" value="ECO:0007669"/>
    <property type="project" value="UniProtKB-SubCell"/>
</dbReference>
<name>A0A6I9SXT9_SESIN</name>
<keyword evidence="3" id="KW-0808">Transferase</keyword>
<dbReference type="PANTHER" id="PTHR11062">
    <property type="entry name" value="EXOSTOSIN HEPARAN SULFATE GLYCOSYLTRANSFERASE -RELATED"/>
    <property type="match status" value="1"/>
</dbReference>